<feature type="non-terminal residue" evidence="1">
    <location>
        <position position="65"/>
    </location>
</feature>
<dbReference type="EMBL" id="JBJQND010000018">
    <property type="protein sequence ID" value="KAL3836501.1"/>
    <property type="molecule type" value="Genomic_DNA"/>
</dbReference>
<gene>
    <name evidence="1" type="ORF">ACJMK2_021927</name>
</gene>
<evidence type="ECO:0000313" key="2">
    <source>
        <dbReference type="Proteomes" id="UP001634394"/>
    </source>
</evidence>
<dbReference type="AlphaFoldDB" id="A0ABD3TIR6"/>
<dbReference type="Proteomes" id="UP001634394">
    <property type="component" value="Unassembled WGS sequence"/>
</dbReference>
<feature type="non-terminal residue" evidence="1">
    <location>
        <position position="1"/>
    </location>
</feature>
<organism evidence="1 2">
    <name type="scientific">Sinanodonta woodiana</name>
    <name type="common">Chinese pond mussel</name>
    <name type="synonym">Anodonta woodiana</name>
    <dbReference type="NCBI Taxonomy" id="1069815"/>
    <lineage>
        <taxon>Eukaryota</taxon>
        <taxon>Metazoa</taxon>
        <taxon>Spiralia</taxon>
        <taxon>Lophotrochozoa</taxon>
        <taxon>Mollusca</taxon>
        <taxon>Bivalvia</taxon>
        <taxon>Autobranchia</taxon>
        <taxon>Heteroconchia</taxon>
        <taxon>Palaeoheterodonta</taxon>
        <taxon>Unionida</taxon>
        <taxon>Unionoidea</taxon>
        <taxon>Unionidae</taxon>
        <taxon>Unioninae</taxon>
        <taxon>Sinanodonta</taxon>
    </lineage>
</organism>
<sequence>IEIQRMGTYLQKCCQTYGLVRSTVELSVLHTSGIRSLQLPLIVSVTIEELQCLQVIGQHLETHIR</sequence>
<proteinExistence type="predicted"/>
<keyword evidence="2" id="KW-1185">Reference proteome</keyword>
<name>A0ABD3TIR6_SINWO</name>
<evidence type="ECO:0000313" key="1">
    <source>
        <dbReference type="EMBL" id="KAL3836501.1"/>
    </source>
</evidence>
<protein>
    <submittedName>
        <fullName evidence="1">Uncharacterized protein</fullName>
    </submittedName>
</protein>
<reference evidence="1 2" key="1">
    <citation type="submission" date="2024-11" db="EMBL/GenBank/DDBJ databases">
        <title>Chromosome-level genome assembly of the freshwater bivalve Anodonta woodiana.</title>
        <authorList>
            <person name="Chen X."/>
        </authorList>
    </citation>
    <scope>NUCLEOTIDE SEQUENCE [LARGE SCALE GENOMIC DNA]</scope>
    <source>
        <strain evidence="1">MN2024</strain>
        <tissue evidence="1">Gills</tissue>
    </source>
</reference>
<comment type="caution">
    <text evidence="1">The sequence shown here is derived from an EMBL/GenBank/DDBJ whole genome shotgun (WGS) entry which is preliminary data.</text>
</comment>
<accession>A0ABD3TIR6</accession>